<dbReference type="Proteomes" id="UP000320766">
    <property type="component" value="Unassembled WGS sequence"/>
</dbReference>
<dbReference type="AlphaFoldDB" id="A0A520KUB0"/>
<dbReference type="NCBIfam" id="NF040521">
    <property type="entry name" value="C45_proenzyme"/>
    <property type="match status" value="1"/>
</dbReference>
<evidence type="ECO:0000259" key="1">
    <source>
        <dbReference type="Pfam" id="PF03417"/>
    </source>
</evidence>
<protein>
    <recommendedName>
        <fullName evidence="1">Peptidase C45 hydrolase domain-containing protein</fullName>
    </recommendedName>
</protein>
<dbReference type="Gene3D" id="3.60.60.10">
    <property type="entry name" value="Penicillin V Acylase, Chain A"/>
    <property type="match status" value="1"/>
</dbReference>
<proteinExistence type="predicted"/>
<name>A0A520KUB0_9EURY</name>
<accession>A0A520KUB0</accession>
<gene>
    <name evidence="2" type="ORF">EF807_08840</name>
</gene>
<feature type="domain" description="Peptidase C45 hydrolase" evidence="1">
    <location>
        <begin position="214"/>
        <end position="383"/>
    </location>
</feature>
<reference evidence="2 3" key="1">
    <citation type="journal article" date="2019" name="Nat. Microbiol.">
        <title>Wide diversity of methane and short-chain alkane metabolisms in uncultured archaea.</title>
        <authorList>
            <person name="Borrel G."/>
            <person name="Adam P.S."/>
            <person name="McKay L.J."/>
            <person name="Chen L.X."/>
            <person name="Sierra-Garcia I.N."/>
            <person name="Sieber C.M."/>
            <person name="Letourneur Q."/>
            <person name="Ghozlane A."/>
            <person name="Andersen G.L."/>
            <person name="Li W.J."/>
            <person name="Hallam S.J."/>
            <person name="Muyzer G."/>
            <person name="de Oliveira V.M."/>
            <person name="Inskeep W.P."/>
            <person name="Banfield J.F."/>
            <person name="Gribaldo S."/>
        </authorList>
    </citation>
    <scope>NUCLEOTIDE SEQUENCE [LARGE SCALE GENOMIC DNA]</scope>
    <source>
        <strain evidence="2">NM1b</strain>
    </source>
</reference>
<dbReference type="InterPro" id="IPR005079">
    <property type="entry name" value="Peptidase_C45_hydrolase"/>
</dbReference>
<dbReference type="Pfam" id="PF03417">
    <property type="entry name" value="AAT"/>
    <property type="match status" value="1"/>
</dbReference>
<evidence type="ECO:0000313" key="2">
    <source>
        <dbReference type="EMBL" id="RZN66060.1"/>
    </source>
</evidence>
<dbReference type="SUPFAM" id="SSF56235">
    <property type="entry name" value="N-terminal nucleophile aminohydrolases (Ntn hydrolases)"/>
    <property type="match status" value="1"/>
</dbReference>
<comment type="caution">
    <text evidence="2">The sequence shown here is derived from an EMBL/GenBank/DDBJ whole genome shotgun (WGS) entry which is preliminary data.</text>
</comment>
<organism evidence="2 3">
    <name type="scientific">Candidatus Methanolliviera hydrocarbonicum</name>
    <dbReference type="NCBI Taxonomy" id="2491085"/>
    <lineage>
        <taxon>Archaea</taxon>
        <taxon>Methanobacteriati</taxon>
        <taxon>Methanobacteriota</taxon>
        <taxon>Candidatus Methanoliparia</taxon>
        <taxon>Candidatus Methanoliparales</taxon>
        <taxon>Candidatus Methanollivieraceae</taxon>
        <taxon>Candidatus Methanolliviera</taxon>
    </lineage>
</organism>
<dbReference type="EMBL" id="RXIL01000173">
    <property type="protein sequence ID" value="RZN66060.1"/>
    <property type="molecule type" value="Genomic_DNA"/>
</dbReference>
<sequence length="523" mass="57504">MGTIKFGRDKMGKRTKKAMSAILIASLCVAFMFPLNVNAGEVPNTGEVGVGSAGEKLSADYNYGFSLGEEFGDLYKTVDTTFWEKTNGIWERTALIEKAEKHIEMLKEYYPQRLERLSGLSDALGIPLVDIVAITMFLPSLTRMGCTTTALAPPATNDGQIYTSWNMDVLDPLLLIGIPSRIPLPANLVLFVQDIPGYNKCVVLGIPLIFGIDLLNDKGLTYVANAIGMTDGSDEGLTDFELNNLAMETCSSVDDVVALYERTPKYSCAGYSAGIFMNMNTIWTDPSGNMVGIEHSGHHMVTHYGKDHILASTNHHQYLDRSLSGSPTPLEQKAIAGSYARLGRAWELLEDNCGEIDLDFMKSFTADHERNYTLLREFGDYREDKPVDDDTICCHYWNMPGYLMNRDIGSATDCFLAGTTIFSIIMQPDEFTIWFCPGRPCTFPYIPLYFADLLGVEGPSYTSGVGPEPVTQIANGLLGLENGLASLLTSIPFATEIKSSISICIITGMKVLIPILEKIIPVR</sequence>
<dbReference type="InterPro" id="IPR047794">
    <property type="entry name" value="C45_proenzyme-like"/>
</dbReference>
<evidence type="ECO:0000313" key="3">
    <source>
        <dbReference type="Proteomes" id="UP000320766"/>
    </source>
</evidence>
<dbReference type="InterPro" id="IPR029055">
    <property type="entry name" value="Ntn_hydrolases_N"/>
</dbReference>